<dbReference type="Gene3D" id="3.30.505.10">
    <property type="entry name" value="SH2 domain"/>
    <property type="match status" value="1"/>
</dbReference>
<dbReference type="PANTHER" id="PTHR10872">
    <property type="entry name" value="SH2B ADAPTER PROTEIN"/>
    <property type="match status" value="1"/>
</dbReference>
<dbReference type="SUPFAM" id="SSF55550">
    <property type="entry name" value="SH2 domain"/>
    <property type="match status" value="1"/>
</dbReference>
<dbReference type="FunFam" id="2.30.29.30:FF:000354">
    <property type="entry name" value="Lnk, isoform D"/>
    <property type="match status" value="1"/>
</dbReference>
<proteinExistence type="inferred from homology"/>
<dbReference type="SMART" id="SM00233">
    <property type="entry name" value="PH"/>
    <property type="match status" value="1"/>
</dbReference>
<dbReference type="GO" id="GO:0035556">
    <property type="term" value="P:intracellular signal transduction"/>
    <property type="evidence" value="ECO:0007669"/>
    <property type="project" value="TreeGrafter"/>
</dbReference>
<reference evidence="5" key="1">
    <citation type="submission" date="2022-08" db="UniProtKB">
        <authorList>
            <consortium name="EnsemblMetazoa"/>
        </authorList>
    </citation>
    <scope>IDENTIFICATION</scope>
    <source>
        <strain evidence="5">EBRO</strain>
    </source>
</reference>
<dbReference type="InterPro" id="IPR035057">
    <property type="entry name" value="SH2B1_SH2"/>
</dbReference>
<accession>A0A182JH92</accession>
<name>A0A182JH92_ANOAO</name>
<feature type="compositionally biased region" description="Gly residues" evidence="4">
    <location>
        <begin position="42"/>
        <end position="59"/>
    </location>
</feature>
<protein>
    <recommendedName>
        <fullName evidence="6">SH2 domain-containing protein</fullName>
    </recommendedName>
</protein>
<dbReference type="PANTHER" id="PTHR10872:SF2">
    <property type="entry name" value="LNK, ISOFORM D"/>
    <property type="match status" value="1"/>
</dbReference>
<feature type="compositionally biased region" description="Low complexity" evidence="4">
    <location>
        <begin position="645"/>
        <end position="664"/>
    </location>
</feature>
<dbReference type="PRINTS" id="PR00401">
    <property type="entry name" value="SH2DOMAIN"/>
</dbReference>
<dbReference type="InterPro" id="IPR000980">
    <property type="entry name" value="SH2"/>
</dbReference>
<feature type="compositionally biased region" description="Basic residues" evidence="4">
    <location>
        <begin position="710"/>
        <end position="719"/>
    </location>
</feature>
<dbReference type="EnsemblMetazoa" id="AATE018065-RA">
    <property type="protein sequence ID" value="AATE018065-PA.1"/>
    <property type="gene ID" value="AATE018065"/>
</dbReference>
<feature type="compositionally biased region" description="Polar residues" evidence="4">
    <location>
        <begin position="633"/>
        <end position="644"/>
    </location>
</feature>
<dbReference type="InterPro" id="IPR030523">
    <property type="entry name" value="SH2B"/>
</dbReference>
<dbReference type="Gene3D" id="2.30.29.30">
    <property type="entry name" value="Pleckstrin-homology domain (PH domain)/Phosphotyrosine-binding domain (PTB)"/>
    <property type="match status" value="1"/>
</dbReference>
<dbReference type="CDD" id="cd01231">
    <property type="entry name" value="PH_SH2B_family"/>
    <property type="match status" value="1"/>
</dbReference>
<dbReference type="PROSITE" id="PS50003">
    <property type="entry name" value="PH_DOMAIN"/>
    <property type="match status" value="1"/>
</dbReference>
<feature type="region of interest" description="Disordered" evidence="4">
    <location>
        <begin position="17"/>
        <end position="65"/>
    </location>
</feature>
<dbReference type="SUPFAM" id="SSF109805">
    <property type="entry name" value="Phenylalanine zipper"/>
    <property type="match status" value="1"/>
</dbReference>
<dbReference type="STRING" id="41427.A0A182JH92"/>
<organism evidence="5">
    <name type="scientific">Anopheles atroparvus</name>
    <name type="common">European mosquito</name>
    <dbReference type="NCBI Taxonomy" id="41427"/>
    <lineage>
        <taxon>Eukaryota</taxon>
        <taxon>Metazoa</taxon>
        <taxon>Ecdysozoa</taxon>
        <taxon>Arthropoda</taxon>
        <taxon>Hexapoda</taxon>
        <taxon>Insecta</taxon>
        <taxon>Pterygota</taxon>
        <taxon>Neoptera</taxon>
        <taxon>Endopterygota</taxon>
        <taxon>Diptera</taxon>
        <taxon>Nematocera</taxon>
        <taxon>Culicoidea</taxon>
        <taxon>Culicidae</taxon>
        <taxon>Anophelinae</taxon>
        <taxon>Anopheles</taxon>
    </lineage>
</organism>
<evidence type="ECO:0000256" key="2">
    <source>
        <dbReference type="ARBA" id="ARBA00022553"/>
    </source>
</evidence>
<evidence type="ECO:0000256" key="1">
    <source>
        <dbReference type="ARBA" id="ARBA00010220"/>
    </source>
</evidence>
<sequence length="772" mass="82088">MANLTDGGDQSFCSVTVQQQQHQVSGGGGSVSSHTGNALHVGSGGAGDEGGEGGGGGNIGSNNSATVVGSSGSMATTSPLATTAPPTVGAWVEFCERHARAAAADFARACVNYVNTLPEVTCQMMPHREFMYRFVHCFEARFEEEYLRRKTQPKTGNGSATLPEESDYSEDTDSPKTNHKPFFRRLSFKGLRKGKAFFHKQHSDEVELSERRASKTKLAKIVVECRKEGTVNYLSPENLDQPSGSQKWEKCKLVLVKTVSGYMLEFYSPPKSQKPRSGVFCFLITEARETTALEMPDHENTFVLKAGNNMEYVIEARDTDDMRSWLATIRYCMRSTQTNSGGADVTVTDLNTSLSTSLSHGAASGGIGAGAGGGGGIGAGGGGGGGGGGAGTGGMSSLATDVNNLSLSQSASAANATPPGGVGATASLTSSGTPGMTGTGVGNAAPNQSTGLNASAPDLPPRRPDDRISSSSNFELTENDLEQAHETDTDLTAMMREYPWFHGTLPRFDAAQLVLREGTSSHGVFLVRQSETRKGEFVLTFNFQGKAKHLRMTLNDLGQCRVQHLWFPSITEMLEHFRQHPIPLESGGTADVTLTGYVLTPQHQHVFTQQQQQQQQQQSSAQSQQQSQQQQQHANSNNYSTTLIGNSGNATASSGASNTSSSNVAGGGSSANNPQTSPRHAITLNGSVRIKTCDLELSLQTVPVEQMNSHHLHHPHQHQQHLLLHAQQQQQQQPSGPQPGSSGLGQSSGTGAQQPGMTEDGQRAVDNQYSYV</sequence>
<evidence type="ECO:0000313" key="5">
    <source>
        <dbReference type="EnsemblMetazoa" id="AATE018065-PA.1"/>
    </source>
</evidence>
<evidence type="ECO:0000256" key="4">
    <source>
        <dbReference type="SAM" id="MobiDB-lite"/>
    </source>
</evidence>
<dbReference type="GO" id="GO:0005886">
    <property type="term" value="C:plasma membrane"/>
    <property type="evidence" value="ECO:0007669"/>
    <property type="project" value="TreeGrafter"/>
</dbReference>
<dbReference type="AlphaFoldDB" id="A0A182JH92"/>
<dbReference type="Pfam" id="PF08916">
    <property type="entry name" value="Phe_ZIP"/>
    <property type="match status" value="1"/>
</dbReference>
<feature type="region of interest" description="Disordered" evidence="4">
    <location>
        <begin position="149"/>
        <end position="180"/>
    </location>
</feature>
<dbReference type="Pfam" id="PF00169">
    <property type="entry name" value="PH"/>
    <property type="match status" value="1"/>
</dbReference>
<comment type="similarity">
    <text evidence="1">Belongs to the SH2B adapter family.</text>
</comment>
<feature type="compositionally biased region" description="Low complexity" evidence="4">
    <location>
        <begin position="609"/>
        <end position="632"/>
    </location>
</feature>
<evidence type="ECO:0000256" key="3">
    <source>
        <dbReference type="ARBA" id="ARBA00022999"/>
    </source>
</evidence>
<feature type="region of interest" description="Disordered" evidence="4">
    <location>
        <begin position="410"/>
        <end position="483"/>
    </location>
</feature>
<dbReference type="SUPFAM" id="SSF50729">
    <property type="entry name" value="PH domain-like"/>
    <property type="match status" value="1"/>
</dbReference>
<feature type="compositionally biased region" description="Low complexity" evidence="4">
    <location>
        <begin position="720"/>
        <end position="741"/>
    </location>
</feature>
<dbReference type="Gene3D" id="6.10.140.110">
    <property type="match status" value="1"/>
</dbReference>
<evidence type="ECO:0008006" key="6">
    <source>
        <dbReference type="Google" id="ProtNLM"/>
    </source>
</evidence>
<dbReference type="FunFam" id="3.30.505.10:FF:000008">
    <property type="entry name" value="SH2B adapter protein 1 isoform 2"/>
    <property type="match status" value="1"/>
</dbReference>
<dbReference type="InterPro" id="IPR015012">
    <property type="entry name" value="Phe_ZIP"/>
</dbReference>
<keyword evidence="2" id="KW-0597">Phosphoprotein</keyword>
<dbReference type="PROSITE" id="PS50001">
    <property type="entry name" value="SH2"/>
    <property type="match status" value="1"/>
</dbReference>
<dbReference type="InterPro" id="IPR036290">
    <property type="entry name" value="Phe_ZIP_sf"/>
</dbReference>
<dbReference type="InterPro" id="IPR036860">
    <property type="entry name" value="SH2_dom_sf"/>
</dbReference>
<dbReference type="InterPro" id="IPR001849">
    <property type="entry name" value="PH_domain"/>
</dbReference>
<dbReference type="GO" id="GO:0005068">
    <property type="term" value="F:transmembrane receptor protein tyrosine kinase adaptor activity"/>
    <property type="evidence" value="ECO:0007669"/>
    <property type="project" value="TreeGrafter"/>
</dbReference>
<dbReference type="VEuPathDB" id="VectorBase:AATE018065"/>
<dbReference type="InterPro" id="IPR011993">
    <property type="entry name" value="PH-like_dom_sf"/>
</dbReference>
<dbReference type="Pfam" id="PF00017">
    <property type="entry name" value="SH2"/>
    <property type="match status" value="1"/>
</dbReference>
<feature type="region of interest" description="Disordered" evidence="4">
    <location>
        <begin position="608"/>
        <end position="680"/>
    </location>
</feature>
<dbReference type="SMART" id="SM00252">
    <property type="entry name" value="SH2"/>
    <property type="match status" value="1"/>
</dbReference>
<feature type="region of interest" description="Disordered" evidence="4">
    <location>
        <begin position="708"/>
        <end position="772"/>
    </location>
</feature>
<keyword evidence="3" id="KW-0727">SH2 domain</keyword>
<dbReference type="CDD" id="cd10346">
    <property type="entry name" value="SH2_SH2B_family"/>
    <property type="match status" value="1"/>
</dbReference>